<evidence type="ECO:0000313" key="1">
    <source>
        <dbReference type="EMBL" id="GIZ00586.1"/>
    </source>
</evidence>
<name>A0AAV4XZK6_CAEEX</name>
<protein>
    <submittedName>
        <fullName evidence="1">Uncharacterized protein</fullName>
    </submittedName>
</protein>
<reference evidence="1 2" key="1">
    <citation type="submission" date="2021-06" db="EMBL/GenBank/DDBJ databases">
        <title>Caerostris extrusa draft genome.</title>
        <authorList>
            <person name="Kono N."/>
            <person name="Arakawa K."/>
        </authorList>
    </citation>
    <scope>NUCLEOTIDE SEQUENCE [LARGE SCALE GENOMIC DNA]</scope>
</reference>
<accession>A0AAV4XZK6</accession>
<organism evidence="1 2">
    <name type="scientific">Caerostris extrusa</name>
    <name type="common">Bark spider</name>
    <name type="synonym">Caerostris bankana</name>
    <dbReference type="NCBI Taxonomy" id="172846"/>
    <lineage>
        <taxon>Eukaryota</taxon>
        <taxon>Metazoa</taxon>
        <taxon>Ecdysozoa</taxon>
        <taxon>Arthropoda</taxon>
        <taxon>Chelicerata</taxon>
        <taxon>Arachnida</taxon>
        <taxon>Araneae</taxon>
        <taxon>Araneomorphae</taxon>
        <taxon>Entelegynae</taxon>
        <taxon>Araneoidea</taxon>
        <taxon>Araneidae</taxon>
        <taxon>Caerostris</taxon>
    </lineage>
</organism>
<gene>
    <name evidence="1" type="ORF">CEXT_276251</name>
</gene>
<keyword evidence="2" id="KW-1185">Reference proteome</keyword>
<dbReference type="Proteomes" id="UP001054945">
    <property type="component" value="Unassembled WGS sequence"/>
</dbReference>
<evidence type="ECO:0000313" key="2">
    <source>
        <dbReference type="Proteomes" id="UP001054945"/>
    </source>
</evidence>
<comment type="caution">
    <text evidence="1">The sequence shown here is derived from an EMBL/GenBank/DDBJ whole genome shotgun (WGS) entry which is preliminary data.</text>
</comment>
<sequence length="114" mass="13408">MPKRSKKNNIEHWLETGKIGSRTSHDDMLFSLSPQRVRMGSKQGSSQVGQWNVELPFSQNPLVKTTARTLRYRLEQKNRNYCQERRFSGIGQEKLHYYAIYCFGRYVADMSIVF</sequence>
<proteinExistence type="predicted"/>
<dbReference type="AlphaFoldDB" id="A0AAV4XZK6"/>
<dbReference type="EMBL" id="BPLR01018563">
    <property type="protein sequence ID" value="GIZ00586.1"/>
    <property type="molecule type" value="Genomic_DNA"/>
</dbReference>